<evidence type="ECO:0000256" key="14">
    <source>
        <dbReference type="ARBA" id="ARBA00032307"/>
    </source>
</evidence>
<keyword evidence="9" id="KW-0963">Cytoplasm</keyword>
<evidence type="ECO:0000256" key="18">
    <source>
        <dbReference type="ARBA" id="ARBA00053070"/>
    </source>
</evidence>
<dbReference type="Gene3D" id="1.10.287.440">
    <property type="match status" value="1"/>
</dbReference>
<comment type="catalytic activity">
    <reaction evidence="1">
        <text>10-formyldihydrofolate + 5-amino-1-(5-phospho-beta-D-ribosyl)imidazole-4-carboxamide = 5-formamido-1-(5-phospho-D-ribosyl)imidazole-4-carboxamide + 7,8-dihydrofolate</text>
        <dbReference type="Rhea" id="RHEA:59144"/>
        <dbReference type="ChEBI" id="CHEBI:57451"/>
        <dbReference type="ChEBI" id="CHEBI:57452"/>
        <dbReference type="ChEBI" id="CHEBI:58467"/>
        <dbReference type="ChEBI" id="CHEBI:58475"/>
    </reaction>
    <physiologicalReaction direction="left-to-right" evidence="1">
        <dbReference type="Rhea" id="RHEA:59145"/>
    </physiologicalReaction>
</comment>
<evidence type="ECO:0000256" key="4">
    <source>
        <dbReference type="ARBA" id="ARBA00004954"/>
    </source>
</evidence>
<dbReference type="InterPro" id="IPR036914">
    <property type="entry name" value="MGS-like_dom_sf"/>
</dbReference>
<comment type="similarity">
    <text evidence="5">Belongs to the PurH family.</text>
</comment>
<dbReference type="InterPro" id="IPR024050">
    <property type="entry name" value="AICAR_Tfase_insert_dom_sf"/>
</dbReference>
<dbReference type="NCBIfam" id="TIGR00355">
    <property type="entry name" value="purH"/>
    <property type="match status" value="1"/>
</dbReference>
<dbReference type="InterPro" id="IPR002695">
    <property type="entry name" value="PurH-like"/>
</dbReference>
<comment type="function">
    <text evidence="18">Bifunctional enzyme that catalyzes the last two steps of purine biosynthesis. Acts as a transformylase that incorporates a formyl group to the AMP analog AICAR (5-amino-1-(5-phospho-beta-D-ribosyl)imidazole-4-carboxamide) to produce the intermediate formyl-AICAR (FAICAR). Can use both 10-formyldihydrofolate and 10-formyltetrahydrofolate as the formyl donor in this reaction. Also catalyzes the cyclization of FAICAR to inosine monophosphate (IMP). Promotes insulin receptor/INSR autophosphorylation and is involved in INSR internalization.</text>
</comment>
<evidence type="ECO:0000256" key="15">
    <source>
        <dbReference type="ARBA" id="ARBA00046691"/>
    </source>
</evidence>
<reference evidence="21" key="1">
    <citation type="submission" date="2025-08" db="UniProtKB">
        <authorList>
            <consortium name="RefSeq"/>
        </authorList>
    </citation>
    <scope>IDENTIFICATION</scope>
</reference>
<dbReference type="PROSITE" id="PS51855">
    <property type="entry name" value="MGS"/>
    <property type="match status" value="1"/>
</dbReference>
<dbReference type="PANTHER" id="PTHR11692">
    <property type="entry name" value="BIFUNCTIONAL PURINE BIOSYNTHESIS PROTEIN PURH"/>
    <property type="match status" value="1"/>
</dbReference>
<evidence type="ECO:0000256" key="8">
    <source>
        <dbReference type="ARBA" id="ARBA00017905"/>
    </source>
</evidence>
<comment type="pathway">
    <text evidence="4">Purine metabolism; IMP biosynthesis via de novo pathway; 5-formamido-1-(5-phospho-D-ribosyl)imidazole-4-carboxamide from 5-amino-1-(5-phospho-D-ribosyl)imidazole-4-carboxamide (10-formyl THF route): step 1/1.</text>
</comment>
<dbReference type="OrthoDB" id="6017153at2759"/>
<dbReference type="FunFam" id="3.40.50.1380:FF:000003">
    <property type="entry name" value="Bifunctional purine biosynthesis protein"/>
    <property type="match status" value="1"/>
</dbReference>
<dbReference type="GeneID" id="100642336"/>
<dbReference type="HAMAP" id="MF_00139">
    <property type="entry name" value="PurH"/>
    <property type="match status" value="1"/>
</dbReference>
<gene>
    <name evidence="21" type="primary">LOC100642336</name>
</gene>
<dbReference type="EC" id="2.1.2.3" evidence="6"/>
<dbReference type="Gene3D" id="3.40.140.20">
    <property type="match status" value="2"/>
</dbReference>
<evidence type="ECO:0000256" key="12">
    <source>
        <dbReference type="ARBA" id="ARBA00022801"/>
    </source>
</evidence>
<evidence type="ECO:0000313" key="21">
    <source>
        <dbReference type="RefSeq" id="XP_003397599.1"/>
    </source>
</evidence>
<keyword evidence="12" id="KW-0378">Hydrolase</keyword>
<evidence type="ECO:0000256" key="3">
    <source>
        <dbReference type="ARBA" id="ARBA00004844"/>
    </source>
</evidence>
<evidence type="ECO:0000256" key="2">
    <source>
        <dbReference type="ARBA" id="ARBA00004514"/>
    </source>
</evidence>
<comment type="subunit">
    <text evidence="15">Homodimer. Associates with internalized INSR complexes on Golgi/endosomal membranes. Interacts with INSR; ATIC together with PRKAA2/AMPK2 and HACD3/PTPLAD1 is proposed to be part of a signaling network regulating INSR autophosphorylation and endocytosis.</text>
</comment>
<dbReference type="GO" id="GO:0003937">
    <property type="term" value="F:IMP cyclohydrolase activity"/>
    <property type="evidence" value="ECO:0007669"/>
    <property type="project" value="UniProtKB-EC"/>
</dbReference>
<dbReference type="CDD" id="cd01421">
    <property type="entry name" value="IMPCH"/>
    <property type="match status" value="1"/>
</dbReference>
<evidence type="ECO:0000256" key="6">
    <source>
        <dbReference type="ARBA" id="ARBA00012253"/>
    </source>
</evidence>
<dbReference type="EC" id="3.5.4.10" evidence="7"/>
<dbReference type="SMART" id="SM00851">
    <property type="entry name" value="MGS"/>
    <property type="match status" value="1"/>
</dbReference>
<dbReference type="InterPro" id="IPR016193">
    <property type="entry name" value="Cytidine_deaminase-like"/>
</dbReference>
<keyword evidence="20" id="KW-1185">Reference proteome</keyword>
<comment type="pathway">
    <text evidence="3">Purine metabolism; IMP biosynthesis via de novo pathway; IMP from 5-formamido-1-(5-phospho-D-ribosyl)imidazole-4-carboxamide: step 1/1.</text>
</comment>
<dbReference type="Pfam" id="PF02142">
    <property type="entry name" value="MGS"/>
    <property type="match status" value="1"/>
</dbReference>
<protein>
    <recommendedName>
        <fullName evidence="8">Bifunctional purine biosynthesis protein ATIC</fullName>
        <ecNumber evidence="6">2.1.2.3</ecNumber>
        <ecNumber evidence="7">3.5.4.10</ecNumber>
    </recommendedName>
    <alternativeName>
        <fullName evidence="14">AICAR transformylase/inosine monophosphate cyclohydrolase</fullName>
    </alternativeName>
</protein>
<dbReference type="GO" id="GO:0006189">
    <property type="term" value="P:'de novo' IMP biosynthetic process"/>
    <property type="evidence" value="ECO:0007669"/>
    <property type="project" value="TreeGrafter"/>
</dbReference>
<dbReference type="RefSeq" id="XP_003397599.1">
    <property type="nucleotide sequence ID" value="XM_003397551.4"/>
</dbReference>
<accession>A0A9B0BHI2</accession>
<keyword evidence="11" id="KW-0658">Purine biosynthesis</keyword>
<dbReference type="SUPFAM" id="SSF52335">
    <property type="entry name" value="Methylglyoxal synthase-like"/>
    <property type="match status" value="1"/>
</dbReference>
<evidence type="ECO:0000256" key="10">
    <source>
        <dbReference type="ARBA" id="ARBA00022679"/>
    </source>
</evidence>
<dbReference type="AlphaFoldDB" id="A0A9B0BHI2"/>
<evidence type="ECO:0000256" key="7">
    <source>
        <dbReference type="ARBA" id="ARBA00012712"/>
    </source>
</evidence>
<proteinExistence type="inferred from homology"/>
<dbReference type="Proteomes" id="UP000835206">
    <property type="component" value="Chromosome 9"/>
</dbReference>
<dbReference type="NCBIfam" id="NF005492">
    <property type="entry name" value="PRK07106.1"/>
    <property type="match status" value="1"/>
</dbReference>
<dbReference type="PIRSF" id="PIRSF000414">
    <property type="entry name" value="AICARFT_IMPCHas"/>
    <property type="match status" value="1"/>
</dbReference>
<evidence type="ECO:0000256" key="13">
    <source>
        <dbReference type="ARBA" id="ARBA00023268"/>
    </source>
</evidence>
<dbReference type="PANTHER" id="PTHR11692:SF0">
    <property type="entry name" value="BIFUNCTIONAL PURINE BIOSYNTHESIS PROTEIN ATIC"/>
    <property type="match status" value="1"/>
</dbReference>
<evidence type="ECO:0000256" key="11">
    <source>
        <dbReference type="ARBA" id="ARBA00022755"/>
    </source>
</evidence>
<dbReference type="FunFam" id="1.10.287.440:FF:000001">
    <property type="entry name" value="Bifunctional purine biosynthesis protein PURH"/>
    <property type="match status" value="1"/>
</dbReference>
<comment type="catalytic activity">
    <reaction evidence="16">
        <text>(6R)-10-formyltetrahydrofolate + 5-amino-1-(5-phospho-beta-D-ribosyl)imidazole-4-carboxamide = 5-formamido-1-(5-phospho-D-ribosyl)imidazole-4-carboxamide + (6S)-5,6,7,8-tetrahydrofolate</text>
        <dbReference type="Rhea" id="RHEA:22192"/>
        <dbReference type="ChEBI" id="CHEBI:57453"/>
        <dbReference type="ChEBI" id="CHEBI:58467"/>
        <dbReference type="ChEBI" id="CHEBI:58475"/>
        <dbReference type="ChEBI" id="CHEBI:195366"/>
        <dbReference type="EC" id="2.1.2.3"/>
    </reaction>
    <physiologicalReaction direction="left-to-right" evidence="16">
        <dbReference type="Rhea" id="RHEA:22193"/>
    </physiologicalReaction>
</comment>
<evidence type="ECO:0000256" key="9">
    <source>
        <dbReference type="ARBA" id="ARBA00022490"/>
    </source>
</evidence>
<dbReference type="GO" id="GO:0004643">
    <property type="term" value="F:phosphoribosylaminoimidazolecarboxamide formyltransferase activity"/>
    <property type="evidence" value="ECO:0007669"/>
    <property type="project" value="UniProtKB-EC"/>
</dbReference>
<evidence type="ECO:0000256" key="5">
    <source>
        <dbReference type="ARBA" id="ARBA00007667"/>
    </source>
</evidence>
<evidence type="ECO:0000313" key="20">
    <source>
        <dbReference type="Proteomes" id="UP000835206"/>
    </source>
</evidence>
<evidence type="ECO:0000259" key="19">
    <source>
        <dbReference type="PROSITE" id="PS51855"/>
    </source>
</evidence>
<sequence>MSAGNLALLSVSDKTNLLPFAKKLHELGLSLVASGGTAKSLRDAGLPVKDVSNITGAPEMLNGRVKTLHPAVHAGILARLTESDLQDLHKQNYQLIQLVVCNLYPFVNTVTKPDVTIEDAVENVDIGGVTLLRAAAKNHSRVTVICDPSDYEKVGKELESSINKDTSLETRQVLALKAFTHTAEYDNAISDYFRKQYSSEVSQLTLRYGMNPHQKPAQIFTTLDKLPLTVVNGSPGFINLCDALNGYQLVKELKAALNLPAATSFKHVSPAGAAVSVPLDAVEAKLCQVDDLLHQLTPLATAYARARGADRMSSFGDFIALSDTCDEVTAKIISREVSDGIIAPGYSEDALKILKKKKNGAYCVLQIDPNYVPSQMERRVLFGLTMEQKRNDAVIDKNTFSNVVTKHLTTISDSAMRDLIVATIALKYTQSNSVCYAKDGQVIGIGAGQQSRIHCTRLAGDKADNWWLRQHPKVTSMKFKKNVKRAEISNAIDNYVNGSIGKDMDEATWAEMYEEVPQKLSENDKTEWINKADNVVLSSDAFFPFRDNVDRAKLSGVKYIASPSGSVNDKTVIQACDEHKMVLIHTNLRLFHH</sequence>
<comment type="subcellular location">
    <subcellularLocation>
        <location evidence="2">Cytoplasm</location>
        <location evidence="2">Cytosol</location>
    </subcellularLocation>
</comment>
<evidence type="ECO:0000256" key="16">
    <source>
        <dbReference type="ARBA" id="ARBA00047515"/>
    </source>
</evidence>
<comment type="catalytic activity">
    <reaction evidence="17">
        <text>IMP + H2O = 5-formamido-1-(5-phospho-D-ribosyl)imidazole-4-carboxamide</text>
        <dbReference type="Rhea" id="RHEA:18445"/>
        <dbReference type="ChEBI" id="CHEBI:15377"/>
        <dbReference type="ChEBI" id="CHEBI:58053"/>
        <dbReference type="ChEBI" id="CHEBI:58467"/>
        <dbReference type="EC" id="3.5.4.10"/>
    </reaction>
    <physiologicalReaction direction="right-to-left" evidence="17">
        <dbReference type="Rhea" id="RHEA:18447"/>
    </physiologicalReaction>
</comment>
<organism evidence="20 21">
    <name type="scientific">Bombus terrestris</name>
    <name type="common">Buff-tailed bumblebee</name>
    <name type="synonym">Apis terrestris</name>
    <dbReference type="NCBI Taxonomy" id="30195"/>
    <lineage>
        <taxon>Eukaryota</taxon>
        <taxon>Metazoa</taxon>
        <taxon>Ecdysozoa</taxon>
        <taxon>Arthropoda</taxon>
        <taxon>Hexapoda</taxon>
        <taxon>Insecta</taxon>
        <taxon>Pterygota</taxon>
        <taxon>Neoptera</taxon>
        <taxon>Endopterygota</taxon>
        <taxon>Hymenoptera</taxon>
        <taxon>Apocrita</taxon>
        <taxon>Aculeata</taxon>
        <taxon>Apoidea</taxon>
        <taxon>Anthophila</taxon>
        <taxon>Apidae</taxon>
        <taxon>Bombus</taxon>
        <taxon>Bombus</taxon>
    </lineage>
</organism>
<dbReference type="InterPro" id="IPR011607">
    <property type="entry name" value="MGS-like_dom"/>
</dbReference>
<dbReference type="Pfam" id="PF01808">
    <property type="entry name" value="AICARFT_IMPCHas"/>
    <property type="match status" value="1"/>
</dbReference>
<dbReference type="Gene3D" id="3.40.50.1380">
    <property type="entry name" value="Methylglyoxal synthase-like domain"/>
    <property type="match status" value="1"/>
</dbReference>
<feature type="domain" description="MGS-like" evidence="19">
    <location>
        <begin position="1"/>
        <end position="146"/>
    </location>
</feature>
<dbReference type="KEGG" id="bter:100642336"/>
<name>A0A9B0BHI2_BOMTE</name>
<dbReference type="SUPFAM" id="SSF53927">
    <property type="entry name" value="Cytidine deaminase-like"/>
    <property type="match status" value="1"/>
</dbReference>
<keyword evidence="13" id="KW-0511">Multifunctional enzyme</keyword>
<dbReference type="InterPro" id="IPR024051">
    <property type="entry name" value="AICAR_Tfase_dup_dom_sf"/>
</dbReference>
<keyword evidence="10" id="KW-0808">Transferase</keyword>
<dbReference type="FunFam" id="3.40.140.20:FF:000003">
    <property type="entry name" value="Bifunctional purine biosynthesis protein"/>
    <property type="match status" value="1"/>
</dbReference>
<evidence type="ECO:0000256" key="1">
    <source>
        <dbReference type="ARBA" id="ARBA00000945"/>
    </source>
</evidence>
<evidence type="ECO:0000256" key="17">
    <source>
        <dbReference type="ARBA" id="ARBA00048341"/>
    </source>
</evidence>
<dbReference type="GO" id="GO:0005829">
    <property type="term" value="C:cytosol"/>
    <property type="evidence" value="ECO:0007669"/>
    <property type="project" value="UniProtKB-SubCell"/>
</dbReference>
<dbReference type="SMART" id="SM00798">
    <property type="entry name" value="AICARFT_IMPCHas"/>
    <property type="match status" value="1"/>
</dbReference>